<proteinExistence type="predicted"/>
<evidence type="ECO:0000313" key="2">
    <source>
        <dbReference type="EMBL" id="MBC8532690.1"/>
    </source>
</evidence>
<comment type="caution">
    <text evidence="2">The sequence shown here is derived from an EMBL/GenBank/DDBJ whole genome shotgun (WGS) entry which is preliminary data.</text>
</comment>
<protein>
    <recommendedName>
        <fullName evidence="4">Proteinase inhibitor I42 chagasin domain-containing protein</fullName>
    </recommendedName>
</protein>
<dbReference type="PROSITE" id="PS51257">
    <property type="entry name" value="PROKAR_LIPOPROTEIN"/>
    <property type="match status" value="1"/>
</dbReference>
<dbReference type="EMBL" id="JACRSN010000002">
    <property type="protein sequence ID" value="MBC8532690.1"/>
    <property type="molecule type" value="Genomic_DNA"/>
</dbReference>
<dbReference type="Proteomes" id="UP000651482">
    <property type="component" value="Unassembled WGS sequence"/>
</dbReference>
<accession>A0A926D5B0</accession>
<organism evidence="2 3">
    <name type="scientific">Yeguia hominis</name>
    <dbReference type="NCBI Taxonomy" id="2763662"/>
    <lineage>
        <taxon>Bacteria</taxon>
        <taxon>Bacillati</taxon>
        <taxon>Bacillota</taxon>
        <taxon>Clostridia</taxon>
        <taxon>Eubacteriales</taxon>
        <taxon>Yeguiaceae</taxon>
        <taxon>Yeguia</taxon>
    </lineage>
</organism>
<sequence length="168" mass="18542">MQKRAFAPLVLMLVLLLTGFGCMPKQQQANVTLKEPPVLQLQYVIDGQKTETIISSGNYEWYYENADGTRTGGIACGAHPLDSATKILQEDGLTQLQIVFSTTPTNYSIRCWPDRCRGNAERYEQDASALAMDGNTLTLPANGEGYVYELSAEWPEGNASYSFYVTPA</sequence>
<dbReference type="AlphaFoldDB" id="A0A926D5B0"/>
<keyword evidence="1" id="KW-0732">Signal</keyword>
<name>A0A926D5B0_9FIRM</name>
<feature type="chain" id="PRO_5038537347" description="Proteinase inhibitor I42 chagasin domain-containing protein" evidence="1">
    <location>
        <begin position="30"/>
        <end position="168"/>
    </location>
</feature>
<evidence type="ECO:0008006" key="4">
    <source>
        <dbReference type="Google" id="ProtNLM"/>
    </source>
</evidence>
<evidence type="ECO:0000313" key="3">
    <source>
        <dbReference type="Proteomes" id="UP000651482"/>
    </source>
</evidence>
<gene>
    <name evidence="2" type="ORF">IAG03_01470</name>
</gene>
<reference evidence="2" key="1">
    <citation type="submission" date="2020-08" db="EMBL/GenBank/DDBJ databases">
        <title>Genome public.</title>
        <authorList>
            <person name="Liu C."/>
            <person name="Sun Q."/>
        </authorList>
    </citation>
    <scope>NUCLEOTIDE SEQUENCE</scope>
    <source>
        <strain evidence="2">NSJ-40</strain>
    </source>
</reference>
<feature type="signal peptide" evidence="1">
    <location>
        <begin position="1"/>
        <end position="29"/>
    </location>
</feature>
<evidence type="ECO:0000256" key="1">
    <source>
        <dbReference type="SAM" id="SignalP"/>
    </source>
</evidence>
<keyword evidence="3" id="KW-1185">Reference proteome</keyword>
<dbReference type="RefSeq" id="WP_249317909.1">
    <property type="nucleotide sequence ID" value="NZ_JACRSN010000002.1"/>
</dbReference>